<organism evidence="3 4">
    <name type="scientific">Exocentrus adspersus</name>
    <dbReference type="NCBI Taxonomy" id="1586481"/>
    <lineage>
        <taxon>Eukaryota</taxon>
        <taxon>Metazoa</taxon>
        <taxon>Ecdysozoa</taxon>
        <taxon>Arthropoda</taxon>
        <taxon>Hexapoda</taxon>
        <taxon>Insecta</taxon>
        <taxon>Pterygota</taxon>
        <taxon>Neoptera</taxon>
        <taxon>Endopterygota</taxon>
        <taxon>Coleoptera</taxon>
        <taxon>Polyphaga</taxon>
        <taxon>Cucujiformia</taxon>
        <taxon>Chrysomeloidea</taxon>
        <taxon>Cerambycidae</taxon>
        <taxon>Lamiinae</taxon>
        <taxon>Acanthocinini</taxon>
        <taxon>Exocentrus</taxon>
    </lineage>
</organism>
<comment type="caution">
    <text evidence="3">The sequence shown here is derived from an EMBL/GenBank/DDBJ whole genome shotgun (WGS) entry which is preliminary data.</text>
</comment>
<reference evidence="3 4" key="1">
    <citation type="journal article" date="2023" name="Insect Mol. Biol.">
        <title>Genome sequencing provides insights into the evolution of gene families encoding plant cell wall-degrading enzymes in longhorned beetles.</title>
        <authorList>
            <person name="Shin N.R."/>
            <person name="Okamura Y."/>
            <person name="Kirsch R."/>
            <person name="Pauchet Y."/>
        </authorList>
    </citation>
    <scope>NUCLEOTIDE SEQUENCE [LARGE SCALE GENOMIC DNA]</scope>
    <source>
        <strain evidence="3">EAD_L_NR</strain>
    </source>
</reference>
<dbReference type="EMBL" id="JANEYG010000039">
    <property type="protein sequence ID" value="KAJ8916855.1"/>
    <property type="molecule type" value="Genomic_DNA"/>
</dbReference>
<feature type="chain" id="PRO_5043944959" evidence="2">
    <location>
        <begin position="22"/>
        <end position="79"/>
    </location>
</feature>
<accession>A0AAV8VRZ7</accession>
<dbReference type="Proteomes" id="UP001159042">
    <property type="component" value="Unassembled WGS sequence"/>
</dbReference>
<gene>
    <name evidence="3" type="ORF">NQ315_005862</name>
</gene>
<feature type="signal peptide" evidence="2">
    <location>
        <begin position="1"/>
        <end position="21"/>
    </location>
</feature>
<sequence length="79" mass="8972">MKFFVIIFLCTVIMSCKLLLAHPVEDQVQNPSEENARAQRHAHHDHHDDGHDDAVDFGAHTGDHGAFGWHAHFPVRTDH</sequence>
<evidence type="ECO:0000256" key="1">
    <source>
        <dbReference type="SAM" id="MobiDB-lite"/>
    </source>
</evidence>
<name>A0AAV8VRZ7_9CUCU</name>
<keyword evidence="4" id="KW-1185">Reference proteome</keyword>
<evidence type="ECO:0000313" key="3">
    <source>
        <dbReference type="EMBL" id="KAJ8916855.1"/>
    </source>
</evidence>
<evidence type="ECO:0000256" key="2">
    <source>
        <dbReference type="SAM" id="SignalP"/>
    </source>
</evidence>
<dbReference type="AlphaFoldDB" id="A0AAV8VRZ7"/>
<keyword evidence="2" id="KW-0732">Signal</keyword>
<proteinExistence type="predicted"/>
<feature type="compositionally biased region" description="Basic and acidic residues" evidence="1">
    <location>
        <begin position="45"/>
        <end position="54"/>
    </location>
</feature>
<evidence type="ECO:0000313" key="4">
    <source>
        <dbReference type="Proteomes" id="UP001159042"/>
    </source>
</evidence>
<dbReference type="PROSITE" id="PS51257">
    <property type="entry name" value="PROKAR_LIPOPROTEIN"/>
    <property type="match status" value="1"/>
</dbReference>
<feature type="region of interest" description="Disordered" evidence="1">
    <location>
        <begin position="27"/>
        <end position="55"/>
    </location>
</feature>
<protein>
    <submittedName>
        <fullName evidence="3">Uncharacterized protein</fullName>
    </submittedName>
</protein>